<organism evidence="12 13">
    <name type="scientific">Clydaea vesicula</name>
    <dbReference type="NCBI Taxonomy" id="447962"/>
    <lineage>
        <taxon>Eukaryota</taxon>
        <taxon>Fungi</taxon>
        <taxon>Fungi incertae sedis</taxon>
        <taxon>Chytridiomycota</taxon>
        <taxon>Chytridiomycota incertae sedis</taxon>
        <taxon>Chytridiomycetes</taxon>
        <taxon>Lobulomycetales</taxon>
        <taxon>Lobulomycetaceae</taxon>
        <taxon>Clydaea</taxon>
    </lineage>
</organism>
<evidence type="ECO:0000256" key="10">
    <source>
        <dbReference type="SAM" id="MobiDB-lite"/>
    </source>
</evidence>
<comment type="similarity">
    <text evidence="4">Belongs to the IWR1/SLC7A6OS family.</text>
</comment>
<dbReference type="EMBL" id="JADGJW010000103">
    <property type="protein sequence ID" value="KAJ3224139.1"/>
    <property type="molecule type" value="Genomic_DNA"/>
</dbReference>
<evidence type="ECO:0000256" key="2">
    <source>
        <dbReference type="ARBA" id="ARBA00004123"/>
    </source>
</evidence>
<evidence type="ECO:0000256" key="1">
    <source>
        <dbReference type="ARBA" id="ARBA00003202"/>
    </source>
</evidence>
<evidence type="ECO:0000313" key="13">
    <source>
        <dbReference type="Proteomes" id="UP001211065"/>
    </source>
</evidence>
<evidence type="ECO:0000256" key="4">
    <source>
        <dbReference type="ARBA" id="ARBA00010218"/>
    </source>
</evidence>
<reference evidence="12" key="1">
    <citation type="submission" date="2020-05" db="EMBL/GenBank/DDBJ databases">
        <title>Phylogenomic resolution of chytrid fungi.</title>
        <authorList>
            <person name="Stajich J.E."/>
            <person name="Amses K."/>
            <person name="Simmons R."/>
            <person name="Seto K."/>
            <person name="Myers J."/>
            <person name="Bonds A."/>
            <person name="Quandt C.A."/>
            <person name="Barry K."/>
            <person name="Liu P."/>
            <person name="Grigoriev I."/>
            <person name="Longcore J.E."/>
            <person name="James T.Y."/>
        </authorList>
    </citation>
    <scope>NUCLEOTIDE SEQUENCE</scope>
    <source>
        <strain evidence="12">JEL0476</strain>
    </source>
</reference>
<name>A0AAD5U5Z6_9FUNG</name>
<evidence type="ECO:0000256" key="7">
    <source>
        <dbReference type="ARBA" id="ARBA00022490"/>
    </source>
</evidence>
<gene>
    <name evidence="12" type="ORF">HK099_000189</name>
</gene>
<keyword evidence="8" id="KW-0653">Protein transport</keyword>
<evidence type="ECO:0000256" key="9">
    <source>
        <dbReference type="ARBA" id="ARBA00023242"/>
    </source>
</evidence>
<comment type="function">
    <text evidence="1">Directs RNA polymerase II nuclear import.</text>
</comment>
<dbReference type="InterPro" id="IPR013883">
    <property type="entry name" value="TF_Iwr1_dom"/>
</dbReference>
<evidence type="ECO:0000313" key="12">
    <source>
        <dbReference type="EMBL" id="KAJ3224139.1"/>
    </source>
</evidence>
<sequence length="298" mass="35561">MISTINNDSNKNSTKQVYLKVKRKRNEGPVNVLVVDRETSKRAKLNNKNNVQIKKVQEQKVFRLVETFDDELEETKPYNERIKDVHERLILLHRNKVSIKKEEKKLKSFNEKRMDLYNEKVKLSKASRYKVVLKNRKTFDLKEYKDDNMEEDIIQVVDVVKEEEDGEDANWNYGIPKVLNSKDIKKHSEDDILCNYEPMLREFLNVSIDSNKKKKEEFVYDIYYNENLMEDDETDEKNNPEVEIAGLTWNEGNQGNFIESESEDEYQEEDEDSNEEDYYKNDYPEEEDYDDEISGDEN</sequence>
<dbReference type="GO" id="GO:0032502">
    <property type="term" value="P:developmental process"/>
    <property type="evidence" value="ECO:0007669"/>
    <property type="project" value="TreeGrafter"/>
</dbReference>
<accession>A0AAD5U5Z6</accession>
<comment type="subcellular location">
    <subcellularLocation>
        <location evidence="3">Cytoplasm</location>
    </subcellularLocation>
    <subcellularLocation>
        <location evidence="2">Nucleus</location>
    </subcellularLocation>
</comment>
<dbReference type="InterPro" id="IPR040218">
    <property type="entry name" value="SLC7A6OS"/>
</dbReference>
<dbReference type="Pfam" id="PF08574">
    <property type="entry name" value="Iwr1"/>
    <property type="match status" value="1"/>
</dbReference>
<evidence type="ECO:0000259" key="11">
    <source>
        <dbReference type="Pfam" id="PF08574"/>
    </source>
</evidence>
<dbReference type="GO" id="GO:0015031">
    <property type="term" value="P:protein transport"/>
    <property type="evidence" value="ECO:0007669"/>
    <property type="project" value="UniProtKB-KW"/>
</dbReference>
<dbReference type="GO" id="GO:0005634">
    <property type="term" value="C:nucleus"/>
    <property type="evidence" value="ECO:0007669"/>
    <property type="project" value="UniProtKB-SubCell"/>
</dbReference>
<keyword evidence="7" id="KW-0963">Cytoplasm</keyword>
<keyword evidence="6" id="KW-0813">Transport</keyword>
<dbReference type="AlphaFoldDB" id="A0AAD5U5Z6"/>
<dbReference type="GO" id="GO:0005737">
    <property type="term" value="C:cytoplasm"/>
    <property type="evidence" value="ECO:0007669"/>
    <property type="project" value="UniProtKB-SubCell"/>
</dbReference>
<dbReference type="Proteomes" id="UP001211065">
    <property type="component" value="Unassembled WGS sequence"/>
</dbReference>
<dbReference type="PANTHER" id="PTHR31196:SF2">
    <property type="entry name" value="RNA POLYMERASE II NUCLEAR LOCALIZATION PROTEIN SLC7A6OS-RELATED"/>
    <property type="match status" value="1"/>
</dbReference>
<keyword evidence="9" id="KW-0539">Nucleus</keyword>
<feature type="compositionally biased region" description="Acidic residues" evidence="10">
    <location>
        <begin position="284"/>
        <end position="298"/>
    </location>
</feature>
<feature type="domain" description="Transcription factor Iwr1" evidence="11">
    <location>
        <begin position="216"/>
        <end position="287"/>
    </location>
</feature>
<evidence type="ECO:0000256" key="5">
    <source>
        <dbReference type="ARBA" id="ARBA00017036"/>
    </source>
</evidence>
<evidence type="ECO:0000256" key="8">
    <source>
        <dbReference type="ARBA" id="ARBA00022927"/>
    </source>
</evidence>
<evidence type="ECO:0000256" key="6">
    <source>
        <dbReference type="ARBA" id="ARBA00022448"/>
    </source>
</evidence>
<comment type="caution">
    <text evidence="12">The sequence shown here is derived from an EMBL/GenBank/DDBJ whole genome shotgun (WGS) entry which is preliminary data.</text>
</comment>
<feature type="region of interest" description="Disordered" evidence="10">
    <location>
        <begin position="247"/>
        <end position="298"/>
    </location>
</feature>
<evidence type="ECO:0000256" key="3">
    <source>
        <dbReference type="ARBA" id="ARBA00004496"/>
    </source>
</evidence>
<proteinExistence type="inferred from homology"/>
<feature type="compositionally biased region" description="Acidic residues" evidence="10">
    <location>
        <begin position="260"/>
        <end position="276"/>
    </location>
</feature>
<dbReference type="PANTHER" id="PTHR31196">
    <property type="entry name" value="RNA POLYMERASE II NUCLEAR LOCALIZATION PROTEIN SLC7A6OS-RELATED"/>
    <property type="match status" value="1"/>
</dbReference>
<keyword evidence="13" id="KW-1185">Reference proteome</keyword>
<protein>
    <recommendedName>
        <fullName evidence="5">Probable RNA polymerase II nuclear localization protein SLC7A6OS</fullName>
    </recommendedName>
</protein>